<dbReference type="Pfam" id="PF03747">
    <property type="entry name" value="ADP_ribosyl_GH"/>
    <property type="match status" value="1"/>
</dbReference>
<sequence>MGDRLLNQYRGALLGAALGQVLGANAQAQGQPDWRQVERWGFDPPAPHDSPPDLAAGLGKSMLSLGEGLIHRPQQSVALPSAILGNPAALAIATLPLALYTHDHPEQLRSHLQRLDAPASSQSVALAVGELVSQAMHADQPPQVLIERAIAAQDLMPIAPDLTTALQRVHIAAQQDSSAIARHTLFAETPAEYLPLCLALYCFLSTPNDAAIALRRTAQISPSPLTCALVGAFCGARNGSSGLPATWRGQAHRAGSVAALWGIPESAIDSLAAMLFAAWAGIYLPTLQGGKLPHRGWVVAPAGKLRPR</sequence>
<evidence type="ECO:0000313" key="2">
    <source>
        <dbReference type="Proteomes" id="UP000505210"/>
    </source>
</evidence>
<proteinExistence type="predicted"/>
<gene>
    <name evidence="1" type="ORF">HPC62_15550</name>
</gene>
<dbReference type="RefSeq" id="WP_172357128.1">
    <property type="nucleotide sequence ID" value="NZ_CP053661.1"/>
</dbReference>
<dbReference type="Gene3D" id="1.10.4080.10">
    <property type="entry name" value="ADP-ribosylation/Crystallin J1"/>
    <property type="match status" value="1"/>
</dbReference>
<evidence type="ECO:0008006" key="3">
    <source>
        <dbReference type="Google" id="ProtNLM"/>
    </source>
</evidence>
<name>A0A6M8BBE9_9CYAN</name>
<accession>A0A6M8BBE9</accession>
<dbReference type="AlphaFoldDB" id="A0A6M8BBE9"/>
<reference evidence="1 2" key="1">
    <citation type="submission" date="2020-05" db="EMBL/GenBank/DDBJ databases">
        <title>Complete genome sequence of of a novel Thermoleptolyngbya strain isolated from hot springs of Ganzi, Sichuan China.</title>
        <authorList>
            <person name="Tang J."/>
            <person name="Daroch M."/>
            <person name="Li L."/>
            <person name="Waleron K."/>
            <person name="Waleron M."/>
            <person name="Waleron M."/>
        </authorList>
    </citation>
    <scope>NUCLEOTIDE SEQUENCE [LARGE SCALE GENOMIC DNA]</scope>
    <source>
        <strain evidence="1 2">PKUAC-SCTA183</strain>
    </source>
</reference>
<organism evidence="1 2">
    <name type="scientific">Thermoleptolyngbya sichuanensis A183</name>
    <dbReference type="NCBI Taxonomy" id="2737172"/>
    <lineage>
        <taxon>Bacteria</taxon>
        <taxon>Bacillati</taxon>
        <taxon>Cyanobacteriota</taxon>
        <taxon>Cyanophyceae</taxon>
        <taxon>Oculatellales</taxon>
        <taxon>Oculatellaceae</taxon>
        <taxon>Thermoleptolyngbya</taxon>
        <taxon>Thermoleptolyngbya sichuanensis</taxon>
    </lineage>
</organism>
<dbReference type="InterPro" id="IPR005502">
    <property type="entry name" value="Ribosyl_crysJ1"/>
</dbReference>
<dbReference type="EMBL" id="CP053661">
    <property type="protein sequence ID" value="QKD83422.1"/>
    <property type="molecule type" value="Genomic_DNA"/>
</dbReference>
<keyword evidence="2" id="KW-1185">Reference proteome</keyword>
<dbReference type="KEGG" id="theu:HPC62_15550"/>
<protein>
    <recommendedName>
        <fullName evidence="3">ADP-ribosylglycohydrolase family protein</fullName>
    </recommendedName>
</protein>
<dbReference type="Proteomes" id="UP000505210">
    <property type="component" value="Chromosome"/>
</dbReference>
<dbReference type="SUPFAM" id="SSF101478">
    <property type="entry name" value="ADP-ribosylglycohydrolase"/>
    <property type="match status" value="1"/>
</dbReference>
<evidence type="ECO:0000313" key="1">
    <source>
        <dbReference type="EMBL" id="QKD83422.1"/>
    </source>
</evidence>
<dbReference type="InterPro" id="IPR036705">
    <property type="entry name" value="Ribosyl_crysJ1_sf"/>
</dbReference>